<reference evidence="2 3" key="1">
    <citation type="submission" date="2023-08" db="EMBL/GenBank/DDBJ databases">
        <authorList>
            <person name="Girao M."/>
            <person name="Carvalho M.F."/>
        </authorList>
    </citation>
    <scope>NUCLEOTIDE SEQUENCE [LARGE SCALE GENOMIC DNA]</scope>
    <source>
        <strain evidence="2 3">CT-R113</strain>
    </source>
</reference>
<comment type="caution">
    <text evidence="2">The sequence shown here is derived from an EMBL/GenBank/DDBJ whole genome shotgun (WGS) entry which is preliminary data.</text>
</comment>
<feature type="region of interest" description="Disordered" evidence="1">
    <location>
        <begin position="1"/>
        <end position="43"/>
    </location>
</feature>
<evidence type="ECO:0000313" key="3">
    <source>
        <dbReference type="Proteomes" id="UP001356095"/>
    </source>
</evidence>
<proteinExistence type="predicted"/>
<evidence type="ECO:0000256" key="1">
    <source>
        <dbReference type="SAM" id="MobiDB-lite"/>
    </source>
</evidence>
<feature type="region of interest" description="Disordered" evidence="1">
    <location>
        <begin position="221"/>
        <end position="247"/>
    </location>
</feature>
<sequence>GPGVSPQPERDHRSQRRRSRRRLDPIQLNSAEEKEVIKMGKGKRSREFRKMKREELDGFDKFGWRNAQKAEMRGGLIGMEKVDYIEAHERGPRRVCEALIARHNARINRLKGFPSEITSPIRSELLAAVLIDGALMKISRNPTQMPANYLGTWEEHLLWAVDSCYAVLRHLASGQFLAAALILRTQLERWTKDLASARGIERERGTANIRFMDTVWHDGAFPESSDASPTEPTIGLPKGSDYENEDTLGDRRVSFSGDLEGEGEHSAGSIYSELSEFLHARGEYVELTYWEMSSTLTGSAPSRSIKLTRLLAAGVSLVLSRIRARVRELMIDSHESRKMMEFKEKLPAGKNGFPVAALWPLTYETSQDPQVLASYGHSSELLQSISQGNRPYGRLFRDDEMVDIFFTERRFRAMLWARAGFEEERKLFGKEFNPGSLADKQFRIIIASEFSSLVSHWAEIEEVRNAAAAAASSLRSAYWLWLDDDDRAMGMLRIVTEQSARIRTWNQKPEKAASLEANKKTTPKDWIDKSGLKRISSFNSALGEMAHSREGAQWMKAREVLSSMQPSLSTPEPLKTARGFSLDTSAMILSSEVMNYLSKHCPDLVTVFDSALREAGIDYSRAQSSLEKWYNLVHGIKVKSS</sequence>
<dbReference type="Proteomes" id="UP001356095">
    <property type="component" value="Unassembled WGS sequence"/>
</dbReference>
<dbReference type="EMBL" id="JAUZMY010000063">
    <property type="protein sequence ID" value="MEE2041738.1"/>
    <property type="molecule type" value="Genomic_DNA"/>
</dbReference>
<evidence type="ECO:0000313" key="2">
    <source>
        <dbReference type="EMBL" id="MEE2041738.1"/>
    </source>
</evidence>
<name>A0ABU7KHL6_9ACTN</name>
<accession>A0ABU7KHL6</accession>
<dbReference type="RefSeq" id="WP_330095489.1">
    <property type="nucleotide sequence ID" value="NZ_JAUZMY010000063.1"/>
</dbReference>
<feature type="non-terminal residue" evidence="2">
    <location>
        <position position="1"/>
    </location>
</feature>
<keyword evidence="3" id="KW-1185">Reference proteome</keyword>
<organism evidence="2 3">
    <name type="scientific">Nocardiopsis codii</name>
    <dbReference type="NCBI Taxonomy" id="3065942"/>
    <lineage>
        <taxon>Bacteria</taxon>
        <taxon>Bacillati</taxon>
        <taxon>Actinomycetota</taxon>
        <taxon>Actinomycetes</taxon>
        <taxon>Streptosporangiales</taxon>
        <taxon>Nocardiopsidaceae</taxon>
        <taxon>Nocardiopsis</taxon>
    </lineage>
</organism>
<gene>
    <name evidence="2" type="ORF">Q8791_31405</name>
</gene>
<protein>
    <submittedName>
        <fullName evidence="2">Uncharacterized protein</fullName>
    </submittedName>
</protein>